<keyword evidence="2" id="KW-0812">Transmembrane</keyword>
<comment type="caution">
    <text evidence="3">The sequence shown here is derived from an EMBL/GenBank/DDBJ whole genome shotgun (WGS) entry which is preliminary data.</text>
</comment>
<evidence type="ECO:0000313" key="4">
    <source>
        <dbReference type="Proteomes" id="UP001203297"/>
    </source>
</evidence>
<feature type="compositionally biased region" description="Low complexity" evidence="1">
    <location>
        <begin position="312"/>
        <end position="321"/>
    </location>
</feature>
<feature type="region of interest" description="Disordered" evidence="1">
    <location>
        <begin position="358"/>
        <end position="399"/>
    </location>
</feature>
<feature type="region of interest" description="Disordered" evidence="1">
    <location>
        <begin position="301"/>
        <end position="324"/>
    </location>
</feature>
<evidence type="ECO:0000256" key="2">
    <source>
        <dbReference type="SAM" id="Phobius"/>
    </source>
</evidence>
<evidence type="ECO:0008006" key="5">
    <source>
        <dbReference type="Google" id="ProtNLM"/>
    </source>
</evidence>
<feature type="transmembrane region" description="Helical" evidence="2">
    <location>
        <begin position="197"/>
        <end position="223"/>
    </location>
</feature>
<keyword evidence="2" id="KW-0472">Membrane</keyword>
<dbReference type="CDD" id="cd12087">
    <property type="entry name" value="TM_EGFR-like"/>
    <property type="match status" value="1"/>
</dbReference>
<dbReference type="EMBL" id="WTXG01000080">
    <property type="protein sequence ID" value="KAI0294100.1"/>
    <property type="molecule type" value="Genomic_DNA"/>
</dbReference>
<name>A0AAD4LY59_9AGAM</name>
<keyword evidence="2" id="KW-1133">Transmembrane helix</keyword>
<protein>
    <recommendedName>
        <fullName evidence="5">Transmembrane protein</fullName>
    </recommendedName>
</protein>
<reference evidence="3" key="1">
    <citation type="journal article" date="2022" name="New Phytol.">
        <title>Evolutionary transition to the ectomycorrhizal habit in the genomes of a hyperdiverse lineage of mushroom-forming fungi.</title>
        <authorList>
            <person name="Looney B."/>
            <person name="Miyauchi S."/>
            <person name="Morin E."/>
            <person name="Drula E."/>
            <person name="Courty P.E."/>
            <person name="Kohler A."/>
            <person name="Kuo A."/>
            <person name="LaButti K."/>
            <person name="Pangilinan J."/>
            <person name="Lipzen A."/>
            <person name="Riley R."/>
            <person name="Andreopoulos W."/>
            <person name="He G."/>
            <person name="Johnson J."/>
            <person name="Nolan M."/>
            <person name="Tritt A."/>
            <person name="Barry K.W."/>
            <person name="Grigoriev I.V."/>
            <person name="Nagy L.G."/>
            <person name="Hibbett D."/>
            <person name="Henrissat B."/>
            <person name="Matheny P.B."/>
            <person name="Labbe J."/>
            <person name="Martin F.M."/>
        </authorList>
    </citation>
    <scope>NUCLEOTIDE SEQUENCE</scope>
    <source>
        <strain evidence="3">BPL690</strain>
    </source>
</reference>
<evidence type="ECO:0000313" key="3">
    <source>
        <dbReference type="EMBL" id="KAI0294100.1"/>
    </source>
</evidence>
<organism evidence="3 4">
    <name type="scientific">Multifurca ochricompacta</name>
    <dbReference type="NCBI Taxonomy" id="376703"/>
    <lineage>
        <taxon>Eukaryota</taxon>
        <taxon>Fungi</taxon>
        <taxon>Dikarya</taxon>
        <taxon>Basidiomycota</taxon>
        <taxon>Agaricomycotina</taxon>
        <taxon>Agaricomycetes</taxon>
        <taxon>Russulales</taxon>
        <taxon>Russulaceae</taxon>
        <taxon>Multifurca</taxon>
    </lineage>
</organism>
<sequence length="480" mass="52127">MLSPVESWSSFRHFTHSNCCCLKTSHGDYFPDCPQTVTGIERLNPRPRAKCKGPQLVDSVSRSRAELEGRRPPQIVRSSGRLSIVIITWPAMGIPLICRPFSLQLVGGSFLSAMCRSLLLSIASISLSQAAAATFEWPVNDVATSTAARVCETASLLARPSMRSISFHPVRIINGSSKMSSSMIGAVNVPTDVHHRVGVIVGASLGAAGGVLLLGLIFFWILLRHRHHMAIAHVQDVVPRSWTSSDSIGDQDIEAVANHPSLSLDLTGAGTQNGSVVPASASVQSAEEAKRWNKSTDVLDISLENPAPPTPFSSSPTHSLSRQPLPDPIEPYVPSQVSQRTPILRIRTNVVQTSLLPGSQLSTSAHSPLSPIRPLPTPPTTPRMRRPRSAKAEEAHREFRRSRLSRSVVSAEDLRVYQQDRRRSRAHSIISGSGEVDEFEIVQHHDGGMNARIDLPPPYHECLQAHASTPTLPSPSQVTS</sequence>
<evidence type="ECO:0000256" key="1">
    <source>
        <dbReference type="SAM" id="MobiDB-lite"/>
    </source>
</evidence>
<proteinExistence type="predicted"/>
<accession>A0AAD4LY59</accession>
<dbReference type="Proteomes" id="UP001203297">
    <property type="component" value="Unassembled WGS sequence"/>
</dbReference>
<gene>
    <name evidence="3" type="ORF">B0F90DRAFT_1337083</name>
</gene>
<dbReference type="AlphaFoldDB" id="A0AAD4LY59"/>
<feature type="compositionally biased region" description="Pro residues" evidence="1">
    <location>
        <begin position="371"/>
        <end position="381"/>
    </location>
</feature>
<keyword evidence="4" id="KW-1185">Reference proteome</keyword>